<gene>
    <name evidence="2" type="ORF">J2S75_001380</name>
</gene>
<protein>
    <submittedName>
        <fullName evidence="2">Uncharacterized protein</fullName>
    </submittedName>
</protein>
<dbReference type="EMBL" id="JAUSUI010000002">
    <property type="protein sequence ID" value="MDQ0302357.1"/>
    <property type="molecule type" value="Genomic_DNA"/>
</dbReference>
<keyword evidence="3" id="KW-1185">Reference proteome</keyword>
<organism evidence="2 3">
    <name type="scientific">Ancylobacter polymorphus</name>
    <dbReference type="NCBI Taxonomy" id="223390"/>
    <lineage>
        <taxon>Bacteria</taxon>
        <taxon>Pseudomonadati</taxon>
        <taxon>Pseudomonadota</taxon>
        <taxon>Alphaproteobacteria</taxon>
        <taxon>Hyphomicrobiales</taxon>
        <taxon>Xanthobacteraceae</taxon>
        <taxon>Ancylobacter</taxon>
    </lineage>
</organism>
<evidence type="ECO:0000256" key="1">
    <source>
        <dbReference type="SAM" id="MobiDB-lite"/>
    </source>
</evidence>
<evidence type="ECO:0000313" key="2">
    <source>
        <dbReference type="EMBL" id="MDQ0302357.1"/>
    </source>
</evidence>
<dbReference type="RefSeq" id="WP_307019054.1">
    <property type="nucleotide sequence ID" value="NZ_JAUSUI010000002.1"/>
</dbReference>
<proteinExistence type="predicted"/>
<feature type="compositionally biased region" description="Basic and acidic residues" evidence="1">
    <location>
        <begin position="92"/>
        <end position="101"/>
    </location>
</feature>
<dbReference type="Proteomes" id="UP001224682">
    <property type="component" value="Unassembled WGS sequence"/>
</dbReference>
<feature type="compositionally biased region" description="Low complexity" evidence="1">
    <location>
        <begin position="1"/>
        <end position="15"/>
    </location>
</feature>
<sequence length="142" mass="15514">MGAAIRHAAKNAAGRAADRAEAEPAQDFLDVPERLALAQAARVVEFNSVIAALKPRVATLSVAQKHRIPAFLDMTEREGRPQPTLERWMFAPEREQRREGARPGGNSRPPGRRILTTRRHSLELPPSGAAPARAARFVLGGR</sequence>
<comment type="caution">
    <text evidence="2">The sequence shown here is derived from an EMBL/GenBank/DDBJ whole genome shotgun (WGS) entry which is preliminary data.</text>
</comment>
<feature type="region of interest" description="Disordered" evidence="1">
    <location>
        <begin position="73"/>
        <end position="130"/>
    </location>
</feature>
<name>A0ABU0B943_9HYPH</name>
<feature type="compositionally biased region" description="Low complexity" evidence="1">
    <location>
        <begin position="104"/>
        <end position="113"/>
    </location>
</feature>
<reference evidence="2 3" key="1">
    <citation type="submission" date="2023-07" db="EMBL/GenBank/DDBJ databases">
        <title>Genomic Encyclopedia of Type Strains, Phase IV (KMG-IV): sequencing the most valuable type-strain genomes for metagenomic binning, comparative biology and taxonomic classification.</title>
        <authorList>
            <person name="Goeker M."/>
        </authorList>
    </citation>
    <scope>NUCLEOTIDE SEQUENCE [LARGE SCALE GENOMIC DNA]</scope>
    <source>
        <strain evidence="2 3">DSM 2457</strain>
    </source>
</reference>
<accession>A0ABU0B943</accession>
<feature type="region of interest" description="Disordered" evidence="1">
    <location>
        <begin position="1"/>
        <end position="22"/>
    </location>
</feature>
<evidence type="ECO:0000313" key="3">
    <source>
        <dbReference type="Proteomes" id="UP001224682"/>
    </source>
</evidence>